<protein>
    <submittedName>
        <fullName evidence="1">29455_t:CDS:1</fullName>
    </submittedName>
</protein>
<sequence>MGFMNISGKSKVNTISSYQHMLPWMRITPQDICEQILELAKKELTPSQISIYLRNFCDIKPVKNITVNKILRILKSYGLAPEIPEDLHHLIKKATTVRKHLEWNCHDKDAEFRLMLIELRIRRRARYYKIAKGSYSEFETFLMSLDIPNIIIPDCDLKQFEKIAFLNSRFLRMSLIEGQLEIIMPPLPVHVETGNFKLFYRLAGGAKPIKVQFGSVSAFRLLRLENPDSPDKPTILSPDTAVILKTRWDSLTNEEKKLSFPPVAPNFIIELRVDEGISIDLITNPPEVRIYTFNSDTNKVIWKSLVKPDQVESEVLKGFVLDMQEIYWQ</sequence>
<reference evidence="1" key="1">
    <citation type="submission" date="2021-06" db="EMBL/GenBank/DDBJ databases">
        <authorList>
            <person name="Kallberg Y."/>
            <person name="Tangrot J."/>
            <person name="Rosling A."/>
        </authorList>
    </citation>
    <scope>NUCLEOTIDE SEQUENCE</scope>
    <source>
        <strain evidence="1">MA461A</strain>
    </source>
</reference>
<name>A0ACA9KIZ5_9GLOM</name>
<organism evidence="1 2">
    <name type="scientific">Racocetra persica</name>
    <dbReference type="NCBI Taxonomy" id="160502"/>
    <lineage>
        <taxon>Eukaryota</taxon>
        <taxon>Fungi</taxon>
        <taxon>Fungi incertae sedis</taxon>
        <taxon>Mucoromycota</taxon>
        <taxon>Glomeromycotina</taxon>
        <taxon>Glomeromycetes</taxon>
        <taxon>Diversisporales</taxon>
        <taxon>Gigasporaceae</taxon>
        <taxon>Racocetra</taxon>
    </lineage>
</organism>
<evidence type="ECO:0000313" key="2">
    <source>
        <dbReference type="Proteomes" id="UP000789920"/>
    </source>
</evidence>
<accession>A0ACA9KIZ5</accession>
<comment type="caution">
    <text evidence="1">The sequence shown here is derived from an EMBL/GenBank/DDBJ whole genome shotgun (WGS) entry which is preliminary data.</text>
</comment>
<proteinExistence type="predicted"/>
<keyword evidence="2" id="KW-1185">Reference proteome</keyword>
<dbReference type="EMBL" id="CAJVQC010000565">
    <property type="protein sequence ID" value="CAG8474281.1"/>
    <property type="molecule type" value="Genomic_DNA"/>
</dbReference>
<gene>
    <name evidence="1" type="ORF">RPERSI_LOCUS713</name>
</gene>
<dbReference type="Proteomes" id="UP000789920">
    <property type="component" value="Unassembled WGS sequence"/>
</dbReference>
<evidence type="ECO:0000313" key="1">
    <source>
        <dbReference type="EMBL" id="CAG8474281.1"/>
    </source>
</evidence>